<dbReference type="PROSITE" id="PS01031">
    <property type="entry name" value="SHSP"/>
    <property type="match status" value="1"/>
</dbReference>
<evidence type="ECO:0000256" key="1">
    <source>
        <dbReference type="PROSITE-ProRule" id="PRU00285"/>
    </source>
</evidence>
<reference evidence="4 5" key="1">
    <citation type="submission" date="2018-03" db="EMBL/GenBank/DDBJ databases">
        <authorList>
            <person name="Keele B.F."/>
        </authorList>
    </citation>
    <scope>NUCLEOTIDE SEQUENCE [LARGE SCALE GENOMIC DNA]</scope>
    <source>
        <strain evidence="4 5">CECT 8626</strain>
    </source>
</reference>
<comment type="similarity">
    <text evidence="1 2">Belongs to the small heat shock protein (HSP20) family.</text>
</comment>
<feature type="domain" description="SHSP" evidence="3">
    <location>
        <begin position="35"/>
        <end position="147"/>
    </location>
</feature>
<dbReference type="SUPFAM" id="SSF49764">
    <property type="entry name" value="HSP20-like chaperones"/>
    <property type="match status" value="1"/>
</dbReference>
<organism evidence="4 5">
    <name type="scientific">Albidovulum aquaemixtae</name>
    <dbReference type="NCBI Taxonomy" id="1542388"/>
    <lineage>
        <taxon>Bacteria</taxon>
        <taxon>Pseudomonadati</taxon>
        <taxon>Pseudomonadota</taxon>
        <taxon>Alphaproteobacteria</taxon>
        <taxon>Rhodobacterales</taxon>
        <taxon>Paracoccaceae</taxon>
        <taxon>Albidovulum</taxon>
    </lineage>
</organism>
<evidence type="ECO:0000313" key="5">
    <source>
        <dbReference type="Proteomes" id="UP000244924"/>
    </source>
</evidence>
<evidence type="ECO:0000259" key="3">
    <source>
        <dbReference type="PROSITE" id="PS01031"/>
    </source>
</evidence>
<dbReference type="CDD" id="cd06464">
    <property type="entry name" value="ACD_sHsps-like"/>
    <property type="match status" value="1"/>
</dbReference>
<dbReference type="OrthoDB" id="9808910at2"/>
<evidence type="ECO:0000313" key="4">
    <source>
        <dbReference type="EMBL" id="SPH17472.1"/>
    </source>
</evidence>
<dbReference type="Proteomes" id="UP000244924">
    <property type="component" value="Unassembled WGS sequence"/>
</dbReference>
<accession>A0A2R8B4E7</accession>
<dbReference type="Gene3D" id="2.60.40.790">
    <property type="match status" value="1"/>
</dbReference>
<dbReference type="RefSeq" id="WP_108851917.1">
    <property type="nucleotide sequence ID" value="NZ_OMOQ01000001.1"/>
</dbReference>
<keyword evidence="5" id="KW-1185">Reference proteome</keyword>
<proteinExistence type="inferred from homology"/>
<dbReference type="InterPro" id="IPR031107">
    <property type="entry name" value="Small_HSP"/>
</dbReference>
<protein>
    <submittedName>
        <fullName evidence="4">Spore protein SP21</fullName>
    </submittedName>
</protein>
<dbReference type="EMBL" id="OMOQ01000001">
    <property type="protein sequence ID" value="SPH17472.1"/>
    <property type="molecule type" value="Genomic_DNA"/>
</dbReference>
<dbReference type="Pfam" id="PF00011">
    <property type="entry name" value="HSP20"/>
    <property type="match status" value="1"/>
</dbReference>
<dbReference type="InterPro" id="IPR008978">
    <property type="entry name" value="HSP20-like_chaperone"/>
</dbReference>
<gene>
    <name evidence="4" type="primary">hspA_4</name>
    <name evidence="4" type="ORF">DEA8626_00995</name>
</gene>
<dbReference type="AlphaFoldDB" id="A0A2R8B4E7"/>
<sequence>MLETVFAPFSPADPFADMRRMQSTMNRLFDGIRAPDRPATYPPVNFWAGQDSVVMTAELPGLAEGDIELTVKDTTLTIRGTYPDHEANDGMVWHRRERPVGSFTRSVELPFRIDPERIEARFQSGVLTVEMQRPEEDKPKRITIRAS</sequence>
<evidence type="ECO:0000256" key="2">
    <source>
        <dbReference type="RuleBase" id="RU003616"/>
    </source>
</evidence>
<dbReference type="PANTHER" id="PTHR11527">
    <property type="entry name" value="HEAT-SHOCK PROTEIN 20 FAMILY MEMBER"/>
    <property type="match status" value="1"/>
</dbReference>
<name>A0A2R8B4E7_9RHOB</name>
<dbReference type="InterPro" id="IPR002068">
    <property type="entry name" value="A-crystallin/Hsp20_dom"/>
</dbReference>